<name>A0ABT1JMM2_ACTCY</name>
<gene>
    <name evidence="1" type="ORF">G443_004038</name>
</gene>
<keyword evidence="2" id="KW-1185">Reference proteome</keyword>
<comment type="caution">
    <text evidence="1">The sequence shown here is derived from an EMBL/GenBank/DDBJ whole genome shotgun (WGS) entry which is preliminary data.</text>
</comment>
<evidence type="ECO:0000313" key="2">
    <source>
        <dbReference type="Proteomes" id="UP000791080"/>
    </source>
</evidence>
<dbReference type="RefSeq" id="WP_026419118.1">
    <property type="nucleotide sequence ID" value="NZ_AUBJ02000001.1"/>
</dbReference>
<accession>A0ABT1JMM2</accession>
<protein>
    <submittedName>
        <fullName evidence="1">Uncharacterized protein</fullName>
    </submittedName>
</protein>
<organism evidence="1 2">
    <name type="scientific">Actinoalloteichus caeruleus DSM 43889</name>
    <dbReference type="NCBI Taxonomy" id="1120930"/>
    <lineage>
        <taxon>Bacteria</taxon>
        <taxon>Bacillati</taxon>
        <taxon>Actinomycetota</taxon>
        <taxon>Actinomycetes</taxon>
        <taxon>Pseudonocardiales</taxon>
        <taxon>Pseudonocardiaceae</taxon>
        <taxon>Actinoalloteichus</taxon>
        <taxon>Actinoalloteichus cyanogriseus</taxon>
    </lineage>
</organism>
<evidence type="ECO:0000313" key="1">
    <source>
        <dbReference type="EMBL" id="MCP2333768.1"/>
    </source>
</evidence>
<dbReference type="Proteomes" id="UP000791080">
    <property type="component" value="Unassembled WGS sequence"/>
</dbReference>
<dbReference type="EMBL" id="AUBJ02000001">
    <property type="protein sequence ID" value="MCP2333768.1"/>
    <property type="molecule type" value="Genomic_DNA"/>
</dbReference>
<sequence>MSGSYEVDPEALPRAIAELKEALDCVLDLQTVATRMGMDKPSRGDDAVSLNAGDQFRELAASPQSGSLGRTAMQLRDELMQTIHHFESMLAEYLNLEDTATLPQYEGDITSFKNSPTYQEIAAAANRARAAAGGYIPI</sequence>
<proteinExistence type="predicted"/>
<reference evidence="1 2" key="1">
    <citation type="submission" date="2022-06" db="EMBL/GenBank/DDBJ databases">
        <title>Genomic Encyclopedia of Type Strains, Phase I: the one thousand microbial genomes (KMG-I) project.</title>
        <authorList>
            <person name="Kyrpides N."/>
        </authorList>
    </citation>
    <scope>NUCLEOTIDE SEQUENCE [LARGE SCALE GENOMIC DNA]</scope>
    <source>
        <strain evidence="1 2">DSM 43889</strain>
    </source>
</reference>